<accession>A0ABQ0JSE2</accession>
<protein>
    <submittedName>
        <fullName evidence="1">Transposase and inactivated derivatives</fullName>
    </submittedName>
</protein>
<dbReference type="EMBL" id="BAFN01000001">
    <property type="protein sequence ID" value="GAN31636.1"/>
    <property type="molecule type" value="Genomic_DNA"/>
</dbReference>
<dbReference type="InterPro" id="IPR036515">
    <property type="entry name" value="Transposase_17_sf"/>
</dbReference>
<name>A0ABQ0JSE2_9BACT</name>
<sequence length="43" mass="5069">MLLPDHIHCIWTLPENGGDYSKRWGMIKAGFSKRAKNLFHRNE</sequence>
<proteinExistence type="predicted"/>
<dbReference type="SUPFAM" id="SSF143422">
    <property type="entry name" value="Transposase IS200-like"/>
    <property type="match status" value="1"/>
</dbReference>
<gene>
    <name evidence="1" type="ORF">BROSI_A0137</name>
</gene>
<dbReference type="Gene3D" id="3.30.70.1290">
    <property type="entry name" value="Transposase IS200-like"/>
    <property type="match status" value="1"/>
</dbReference>
<reference evidence="2" key="1">
    <citation type="journal article" date="2015" name="Genome Announc.">
        <title>Draft Genome Sequence of an Anaerobic Ammonium-Oxidizing Bacterium, "Candidatus Brocadia sinica".</title>
        <authorList>
            <person name="Oshiki M."/>
            <person name="Shinyako-Hata K."/>
            <person name="Satoh H."/>
            <person name="Okabe S."/>
        </authorList>
    </citation>
    <scope>NUCLEOTIDE SEQUENCE [LARGE SCALE GENOMIC DNA]</scope>
    <source>
        <strain evidence="2">JPN1</strain>
    </source>
</reference>
<comment type="caution">
    <text evidence="1">The sequence shown here is derived from an EMBL/GenBank/DDBJ whole genome shotgun (WGS) entry which is preliminary data.</text>
</comment>
<evidence type="ECO:0000313" key="2">
    <source>
        <dbReference type="Proteomes" id="UP000032309"/>
    </source>
</evidence>
<keyword evidence="2" id="KW-1185">Reference proteome</keyword>
<dbReference type="Proteomes" id="UP000032309">
    <property type="component" value="Unassembled WGS sequence"/>
</dbReference>
<evidence type="ECO:0000313" key="1">
    <source>
        <dbReference type="EMBL" id="GAN31636.1"/>
    </source>
</evidence>
<organism evidence="1 2">
    <name type="scientific">Candidatus Brocadia sinica JPN1</name>
    <dbReference type="NCBI Taxonomy" id="1197129"/>
    <lineage>
        <taxon>Bacteria</taxon>
        <taxon>Pseudomonadati</taxon>
        <taxon>Planctomycetota</taxon>
        <taxon>Candidatus Brocadiia</taxon>
        <taxon>Candidatus Brocadiales</taxon>
        <taxon>Candidatus Brocadiaceae</taxon>
        <taxon>Candidatus Brocadia</taxon>
    </lineage>
</organism>